<evidence type="ECO:0000313" key="5">
    <source>
        <dbReference type="RefSeq" id="XP_039124787.1"/>
    </source>
</evidence>
<accession>A0AB40BBW2</accession>
<dbReference type="SUPFAM" id="SSF52540">
    <property type="entry name" value="P-loop containing nucleoside triphosphate hydrolases"/>
    <property type="match status" value="1"/>
</dbReference>
<evidence type="ECO:0000256" key="2">
    <source>
        <dbReference type="ARBA" id="ARBA00023134"/>
    </source>
</evidence>
<dbReference type="RefSeq" id="XP_039124787.1">
    <property type="nucleotide sequence ID" value="XM_039268853.1"/>
</dbReference>
<organism evidence="4 5">
    <name type="scientific">Dioscorea cayennensis subsp. rotundata</name>
    <name type="common">White Guinea yam</name>
    <name type="synonym">Dioscorea rotundata</name>
    <dbReference type="NCBI Taxonomy" id="55577"/>
    <lineage>
        <taxon>Eukaryota</taxon>
        <taxon>Viridiplantae</taxon>
        <taxon>Streptophyta</taxon>
        <taxon>Embryophyta</taxon>
        <taxon>Tracheophyta</taxon>
        <taxon>Spermatophyta</taxon>
        <taxon>Magnoliopsida</taxon>
        <taxon>Liliopsida</taxon>
        <taxon>Dioscoreales</taxon>
        <taxon>Dioscoreaceae</taxon>
        <taxon>Dioscorea</taxon>
    </lineage>
</organism>
<dbReference type="GeneID" id="120261130"/>
<dbReference type="Gene3D" id="3.40.50.300">
    <property type="entry name" value="P-loop containing nucleotide triphosphate hydrolases"/>
    <property type="match status" value="1"/>
</dbReference>
<keyword evidence="2" id="KW-0342">GTP-binding</keyword>
<dbReference type="InterPro" id="IPR006703">
    <property type="entry name" value="G_AIG1"/>
</dbReference>
<keyword evidence="1" id="KW-0547">Nucleotide-binding</keyword>
<dbReference type="InterPro" id="IPR045058">
    <property type="entry name" value="GIMA/IAN/Toc"/>
</dbReference>
<dbReference type="InterPro" id="IPR027417">
    <property type="entry name" value="P-loop_NTPase"/>
</dbReference>
<proteinExistence type="predicted"/>
<evidence type="ECO:0000256" key="1">
    <source>
        <dbReference type="ARBA" id="ARBA00022741"/>
    </source>
</evidence>
<dbReference type="PROSITE" id="PS51720">
    <property type="entry name" value="G_AIG1"/>
    <property type="match status" value="1"/>
</dbReference>
<protein>
    <submittedName>
        <fullName evidence="5">Translocase of chloroplast 34-like isoform X1</fullName>
    </submittedName>
</protein>
<gene>
    <name evidence="5" type="primary">LOC120261130</name>
</gene>
<dbReference type="AlphaFoldDB" id="A0AB40BBW2"/>
<sequence>MDCITALAGRTLLDGSGAVLPLKQDENPCAENLIHRFSYMEIKAASEWSGFQTFPEPTQAKLDVLFGNLNQQNVNTLTILVMGKGGVGKSSIVNSILGERVSSVTAFQEEGSTPLMFSRSRGGFTLNIIDTPGLVSDGQVNKQTLSSIRRFLLNKTIDVLIYVCRLDAYRVGNLDRDVAKAITDNFGKEIWRRCLVALTHAQFTPPSGLDYIEYFAERSEAVLKFIRSGACINQQEFQDHGIPVALVENSWRCETNGLGEKIVPDGTVWIPNLMEVITGVALNGSGAISVVPKVTDSTLFGKLVFIPMVLIECLLVKLIKLAIDNDIAKETKSFKEQHGSDFTS</sequence>
<dbReference type="PANTHER" id="PTHR10903">
    <property type="entry name" value="GTPASE, IMAP FAMILY MEMBER-RELATED"/>
    <property type="match status" value="1"/>
</dbReference>
<dbReference type="PANTHER" id="PTHR10903:SF149">
    <property type="entry name" value="TRANSLOCASE OF CHLOROPLAST 33, CHLOROPLASTIC"/>
    <property type="match status" value="1"/>
</dbReference>
<name>A0AB40BBW2_DIOCR</name>
<dbReference type="Proteomes" id="UP001515500">
    <property type="component" value="Chromosome 5"/>
</dbReference>
<dbReference type="GO" id="GO:0005525">
    <property type="term" value="F:GTP binding"/>
    <property type="evidence" value="ECO:0007669"/>
    <property type="project" value="UniProtKB-KW"/>
</dbReference>
<reference evidence="5" key="1">
    <citation type="submission" date="2025-08" db="UniProtKB">
        <authorList>
            <consortium name="RefSeq"/>
        </authorList>
    </citation>
    <scope>IDENTIFICATION</scope>
</reference>
<keyword evidence="4" id="KW-1185">Reference proteome</keyword>
<dbReference type="Pfam" id="PF04548">
    <property type="entry name" value="AIG1"/>
    <property type="match status" value="1"/>
</dbReference>
<feature type="domain" description="AIG1-type G" evidence="3">
    <location>
        <begin position="74"/>
        <end position="298"/>
    </location>
</feature>
<evidence type="ECO:0000259" key="3">
    <source>
        <dbReference type="PROSITE" id="PS51720"/>
    </source>
</evidence>
<evidence type="ECO:0000313" key="4">
    <source>
        <dbReference type="Proteomes" id="UP001515500"/>
    </source>
</evidence>